<dbReference type="InterPro" id="IPR027417">
    <property type="entry name" value="P-loop_NTPase"/>
</dbReference>
<evidence type="ECO:0000259" key="8">
    <source>
        <dbReference type="Pfam" id="PF02562"/>
    </source>
</evidence>
<dbReference type="InterPro" id="IPR003714">
    <property type="entry name" value="PhoH"/>
</dbReference>
<dbReference type="Pfam" id="PF02562">
    <property type="entry name" value="PhoH"/>
    <property type="match status" value="1"/>
</dbReference>
<dbReference type="GO" id="GO:0005829">
    <property type="term" value="C:cytosol"/>
    <property type="evidence" value="ECO:0007669"/>
    <property type="project" value="TreeGrafter"/>
</dbReference>
<accession>A0A1K1MJW2</accession>
<comment type="similarity">
    <text evidence="2">Belongs to the PhoH family.</text>
</comment>
<dbReference type="GO" id="GO:0005524">
    <property type="term" value="F:ATP binding"/>
    <property type="evidence" value="ECO:0007669"/>
    <property type="project" value="UniProtKB-KW"/>
</dbReference>
<gene>
    <name evidence="9" type="ORF">SAMN05661012_00637</name>
</gene>
<protein>
    <recommendedName>
        <fullName evidence="6">PhoH-like protein</fullName>
    </recommendedName>
</protein>
<dbReference type="STRING" id="1004.SAMN05661012_00637"/>
<dbReference type="EMBL" id="FPIZ01000002">
    <property type="protein sequence ID" value="SFW23369.1"/>
    <property type="molecule type" value="Genomic_DNA"/>
</dbReference>
<evidence type="ECO:0000256" key="3">
    <source>
        <dbReference type="ARBA" id="ARBA00022490"/>
    </source>
</evidence>
<dbReference type="InterPro" id="IPR051451">
    <property type="entry name" value="PhoH2-like"/>
</dbReference>
<dbReference type="PANTHER" id="PTHR30473:SF1">
    <property type="entry name" value="PHOH-LIKE PROTEIN"/>
    <property type="match status" value="1"/>
</dbReference>
<dbReference type="AlphaFoldDB" id="A0A1K1MJW2"/>
<keyword evidence="3" id="KW-0963">Cytoplasm</keyword>
<dbReference type="FunFam" id="3.40.50.300:FF:000013">
    <property type="entry name" value="PhoH family ATPase"/>
    <property type="match status" value="1"/>
</dbReference>
<keyword evidence="4" id="KW-0547">Nucleotide-binding</keyword>
<evidence type="ECO:0000256" key="2">
    <source>
        <dbReference type="ARBA" id="ARBA00010393"/>
    </source>
</evidence>
<organism evidence="9 10">
    <name type="scientific">Chitinophaga sancti</name>
    <dbReference type="NCBI Taxonomy" id="1004"/>
    <lineage>
        <taxon>Bacteria</taxon>
        <taxon>Pseudomonadati</taxon>
        <taxon>Bacteroidota</taxon>
        <taxon>Chitinophagia</taxon>
        <taxon>Chitinophagales</taxon>
        <taxon>Chitinophagaceae</taxon>
        <taxon>Chitinophaga</taxon>
    </lineage>
</organism>
<name>A0A1K1MJW2_9BACT</name>
<reference evidence="9 10" key="1">
    <citation type="submission" date="2016-11" db="EMBL/GenBank/DDBJ databases">
        <authorList>
            <person name="Jaros S."/>
            <person name="Januszkiewicz K."/>
            <person name="Wedrychowicz H."/>
        </authorList>
    </citation>
    <scope>NUCLEOTIDE SEQUENCE [LARGE SCALE GENOMIC DNA]</scope>
    <source>
        <strain evidence="9 10">DSM 784</strain>
    </source>
</reference>
<keyword evidence="5" id="KW-0067">ATP-binding</keyword>
<dbReference type="Gene3D" id="3.40.50.300">
    <property type="entry name" value="P-loop containing nucleotide triphosphate hydrolases"/>
    <property type="match status" value="1"/>
</dbReference>
<evidence type="ECO:0000256" key="1">
    <source>
        <dbReference type="ARBA" id="ARBA00004496"/>
    </source>
</evidence>
<evidence type="ECO:0000256" key="7">
    <source>
        <dbReference type="SAM" id="MobiDB-lite"/>
    </source>
</evidence>
<evidence type="ECO:0000256" key="4">
    <source>
        <dbReference type="ARBA" id="ARBA00022741"/>
    </source>
</evidence>
<dbReference type="SUPFAM" id="SSF52540">
    <property type="entry name" value="P-loop containing nucleoside triphosphate hydrolases"/>
    <property type="match status" value="1"/>
</dbReference>
<dbReference type="Proteomes" id="UP000183788">
    <property type="component" value="Unassembled WGS sequence"/>
</dbReference>
<evidence type="ECO:0000313" key="9">
    <source>
        <dbReference type="EMBL" id="SFW23369.1"/>
    </source>
</evidence>
<proteinExistence type="inferred from homology"/>
<sequence>MAWLLPLLVWLPHGLGGIPFHFKIRQHLTESIINLDSINPIEFFGVNNGKLDLLKKKFPLLKILSRGTQLKISGAPEEVATAQEKITQIITYLERNGNLSENYFEQILGDEEAVDNFKDRNSNEILVFGPNGRNVRARTANQKKMVAMAEKNDIIFAIGPAGTGKTYTAVALAVRALKNKAVRKIILTRPAVEAGENLGFLPGDLKEKIDPYLRPLYDALDDMIPADKLSYYMTNRVIEIAPLAYMRGRTLDNSFIILDEAQNATDLQMKMFLTRIGPNAKAIITGDMTQIDLPKNQQSGLAKASRILRNVDGIGYLELDEEDVVRHRLVKAIIRAYDAAKEKEEHHQHQNQHYRNRDRDKEKEERRDN</sequence>
<evidence type="ECO:0000313" key="10">
    <source>
        <dbReference type="Proteomes" id="UP000183788"/>
    </source>
</evidence>
<feature type="domain" description="PhoH-like protein" evidence="8">
    <location>
        <begin position="135"/>
        <end position="338"/>
    </location>
</feature>
<dbReference type="PANTHER" id="PTHR30473">
    <property type="entry name" value="PROTEIN PHOH"/>
    <property type="match status" value="1"/>
</dbReference>
<evidence type="ECO:0000256" key="5">
    <source>
        <dbReference type="ARBA" id="ARBA00022840"/>
    </source>
</evidence>
<evidence type="ECO:0000256" key="6">
    <source>
        <dbReference type="ARBA" id="ARBA00039970"/>
    </source>
</evidence>
<feature type="region of interest" description="Disordered" evidence="7">
    <location>
        <begin position="341"/>
        <end position="369"/>
    </location>
</feature>
<comment type="subcellular location">
    <subcellularLocation>
        <location evidence="1">Cytoplasm</location>
    </subcellularLocation>
</comment>
<feature type="compositionally biased region" description="Basic and acidic residues" evidence="7">
    <location>
        <begin position="355"/>
        <end position="369"/>
    </location>
</feature>